<dbReference type="PANTHER" id="PTHR11203:SF37">
    <property type="entry name" value="INTEGRATOR COMPLEX SUBUNIT 11"/>
    <property type="match status" value="1"/>
</dbReference>
<dbReference type="PANTHER" id="PTHR11203">
    <property type="entry name" value="CLEAVAGE AND POLYADENYLATION SPECIFICITY FACTOR FAMILY MEMBER"/>
    <property type="match status" value="1"/>
</dbReference>
<dbReference type="AlphaFoldDB" id="A0A1I5EDZ2"/>
<dbReference type="InterPro" id="IPR011108">
    <property type="entry name" value="RMMBL"/>
</dbReference>
<dbReference type="InterPro" id="IPR036866">
    <property type="entry name" value="RibonucZ/Hydroxyglut_hydro"/>
</dbReference>
<evidence type="ECO:0000259" key="3">
    <source>
        <dbReference type="SMART" id="SM01027"/>
    </source>
</evidence>
<name>A0A1I5EDZ2_9FIRM</name>
<dbReference type="GO" id="GO:0004521">
    <property type="term" value="F:RNA endonuclease activity"/>
    <property type="evidence" value="ECO:0007669"/>
    <property type="project" value="TreeGrafter"/>
</dbReference>
<proteinExistence type="predicted"/>
<protein>
    <submittedName>
        <fullName evidence="4">RNA-metabolising metallo-beta-lactamase</fullName>
    </submittedName>
</protein>
<evidence type="ECO:0000313" key="5">
    <source>
        <dbReference type="Proteomes" id="UP000198806"/>
    </source>
</evidence>
<evidence type="ECO:0000313" key="4">
    <source>
        <dbReference type="EMBL" id="SFO09665.1"/>
    </source>
</evidence>
<dbReference type="Pfam" id="PF07521">
    <property type="entry name" value="RMMBL"/>
    <property type="match status" value="1"/>
</dbReference>
<dbReference type="STRING" id="1527.SAMN04489757_1096"/>
<dbReference type="InterPro" id="IPR022712">
    <property type="entry name" value="Beta_Casp"/>
</dbReference>
<feature type="domain" description="Beta-Casp" evidence="3">
    <location>
        <begin position="151"/>
        <end position="274"/>
    </location>
</feature>
<dbReference type="SUPFAM" id="SSF56281">
    <property type="entry name" value="Metallo-hydrolase/oxidoreductase"/>
    <property type="match status" value="1"/>
</dbReference>
<gene>
    <name evidence="4" type="ORF">SAMN04489757_1096</name>
</gene>
<dbReference type="Pfam" id="PF10996">
    <property type="entry name" value="Beta-Casp"/>
    <property type="match status" value="1"/>
</dbReference>
<keyword evidence="5" id="KW-1185">Reference proteome</keyword>
<keyword evidence="2" id="KW-0175">Coiled coil</keyword>
<feature type="coiled-coil region" evidence="2">
    <location>
        <begin position="453"/>
        <end position="480"/>
    </location>
</feature>
<dbReference type="Gene3D" id="3.40.50.10890">
    <property type="match status" value="1"/>
</dbReference>
<dbReference type="GO" id="GO:0016787">
    <property type="term" value="F:hydrolase activity"/>
    <property type="evidence" value="ECO:0007669"/>
    <property type="project" value="UniProtKB-KW"/>
</dbReference>
<sequence length="496" mass="57169">MTMDLVRVQLYDSLKIMNNREAEIPLYAEQDVVSTLNRIFPIGYEVKFPIFEDMFLTLYNAGHIAGASFCYIQGKEGALFYSGDFSAFSQKSIEGAKLPKLRPDVAIVESTYGDRLHSNLEIEEKALVDFVNEAMENNGKVLIPAFALGRAQEVILILKSALNKGQLKNVKVYVDGLVRDVNRVYNRNPIYLKKSLGKKVLKGLEPFYDDNIVEVKPNDNREELLKEQQVVFVASSGMLTGGPSAYYAEKIAPMENGYIAITGYQDEESPGRQLLDLLEAKEDRYLKLNGVGFPVKGQIKKIGLSAHSDKSEIKGLIDRLSARNVILVHGNNEVVRNLGQEMAADYKGRIFTPECGEQIHIEIRNPRKQLKKHIPYVMNHSEELSEKLMSHFYEYMTEHYGNRLFTLEELYYIWHGVNCYEDEQMKGFKALIMESVYFESDARRLFLWKARDKQDVEEDLKEKELNQQQLTLIIEELFKEFPIRRLVLIWNKRKFN</sequence>
<organism evidence="4 5">
    <name type="scientific">Anaerocolumna aminovalerica</name>
    <dbReference type="NCBI Taxonomy" id="1527"/>
    <lineage>
        <taxon>Bacteria</taxon>
        <taxon>Bacillati</taxon>
        <taxon>Bacillota</taxon>
        <taxon>Clostridia</taxon>
        <taxon>Lachnospirales</taxon>
        <taxon>Lachnospiraceae</taxon>
        <taxon>Anaerocolumna</taxon>
    </lineage>
</organism>
<evidence type="ECO:0000256" key="1">
    <source>
        <dbReference type="ARBA" id="ARBA00022801"/>
    </source>
</evidence>
<dbReference type="InterPro" id="IPR050698">
    <property type="entry name" value="MBL"/>
</dbReference>
<dbReference type="Proteomes" id="UP000198806">
    <property type="component" value="Unassembled WGS sequence"/>
</dbReference>
<dbReference type="SMART" id="SM01027">
    <property type="entry name" value="Beta-Casp"/>
    <property type="match status" value="1"/>
</dbReference>
<accession>A0A1I5EDZ2</accession>
<evidence type="ECO:0000256" key="2">
    <source>
        <dbReference type="SAM" id="Coils"/>
    </source>
</evidence>
<dbReference type="EMBL" id="FOWD01000009">
    <property type="protein sequence ID" value="SFO09665.1"/>
    <property type="molecule type" value="Genomic_DNA"/>
</dbReference>
<reference evidence="4 5" key="1">
    <citation type="submission" date="2016-10" db="EMBL/GenBank/DDBJ databases">
        <authorList>
            <person name="de Groot N.N."/>
        </authorList>
    </citation>
    <scope>NUCLEOTIDE SEQUENCE [LARGE SCALE GENOMIC DNA]</scope>
    <source>
        <strain evidence="4 5">DSM 1283</strain>
    </source>
</reference>
<keyword evidence="1" id="KW-0378">Hydrolase</keyword>